<keyword evidence="6" id="KW-0732">Signal</keyword>
<gene>
    <name evidence="13" type="ORF">NC653_029672</name>
</gene>
<comment type="caution">
    <text evidence="13">The sequence shown here is derived from an EMBL/GenBank/DDBJ whole genome shotgun (WGS) entry which is preliminary data.</text>
</comment>
<evidence type="ECO:0000256" key="8">
    <source>
        <dbReference type="ARBA" id="ARBA00023157"/>
    </source>
</evidence>
<evidence type="ECO:0000313" key="13">
    <source>
        <dbReference type="EMBL" id="KAJ6977843.1"/>
    </source>
</evidence>
<comment type="function">
    <text evidence="10">Probable carboxypeptidase.</text>
</comment>
<dbReference type="EMBL" id="JAQIZT010000012">
    <property type="protein sequence ID" value="KAJ6977843.1"/>
    <property type="molecule type" value="Genomic_DNA"/>
</dbReference>
<dbReference type="PRINTS" id="PR00724">
    <property type="entry name" value="CRBOXYPTASEC"/>
</dbReference>
<dbReference type="GO" id="GO:0000911">
    <property type="term" value="P:cytokinesis by cell plate formation"/>
    <property type="evidence" value="ECO:0007669"/>
    <property type="project" value="InterPro"/>
</dbReference>
<dbReference type="InterPro" id="IPR018202">
    <property type="entry name" value="Ser_caboxypep_ser_AS"/>
</dbReference>
<keyword evidence="7" id="KW-0378">Hydrolase</keyword>
<reference evidence="13" key="1">
    <citation type="journal article" date="2023" name="Mol. Ecol. Resour.">
        <title>Chromosome-level genome assembly of a triploid poplar Populus alba 'Berolinensis'.</title>
        <authorList>
            <person name="Chen S."/>
            <person name="Yu Y."/>
            <person name="Wang X."/>
            <person name="Wang S."/>
            <person name="Zhang T."/>
            <person name="Zhou Y."/>
            <person name="He R."/>
            <person name="Meng N."/>
            <person name="Wang Y."/>
            <person name="Liu W."/>
            <person name="Liu Z."/>
            <person name="Liu J."/>
            <person name="Guo Q."/>
            <person name="Huang H."/>
            <person name="Sederoff R.R."/>
            <person name="Wang G."/>
            <person name="Qu G."/>
            <person name="Chen S."/>
        </authorList>
    </citation>
    <scope>NUCLEOTIDE SEQUENCE</scope>
    <source>
        <strain evidence="13">SC-2020</strain>
    </source>
</reference>
<evidence type="ECO:0000256" key="1">
    <source>
        <dbReference type="ARBA" id="ARBA00004613"/>
    </source>
</evidence>
<dbReference type="AlphaFoldDB" id="A0AAD6Q5H2"/>
<evidence type="ECO:0000256" key="2">
    <source>
        <dbReference type="ARBA" id="ARBA00009431"/>
    </source>
</evidence>
<keyword evidence="3" id="KW-0964">Secreted</keyword>
<dbReference type="GO" id="GO:0004185">
    <property type="term" value="F:serine-type carboxypeptidase activity"/>
    <property type="evidence" value="ECO:0007669"/>
    <property type="project" value="InterPro"/>
</dbReference>
<evidence type="ECO:0000256" key="11">
    <source>
        <dbReference type="SAM" id="Coils"/>
    </source>
</evidence>
<proteinExistence type="inferred from homology"/>
<dbReference type="InterPro" id="IPR040321">
    <property type="entry name" value="SCD2-like"/>
</dbReference>
<dbReference type="Gene3D" id="3.40.50.1820">
    <property type="entry name" value="alpha/beta hydrolase"/>
    <property type="match status" value="1"/>
</dbReference>
<keyword evidence="4" id="KW-0121">Carboxypeptidase</keyword>
<organism evidence="13 14">
    <name type="scientific">Populus alba x Populus x berolinensis</name>
    <dbReference type="NCBI Taxonomy" id="444605"/>
    <lineage>
        <taxon>Eukaryota</taxon>
        <taxon>Viridiplantae</taxon>
        <taxon>Streptophyta</taxon>
        <taxon>Embryophyta</taxon>
        <taxon>Tracheophyta</taxon>
        <taxon>Spermatophyta</taxon>
        <taxon>Magnoliopsida</taxon>
        <taxon>eudicotyledons</taxon>
        <taxon>Gunneridae</taxon>
        <taxon>Pentapetalae</taxon>
        <taxon>rosids</taxon>
        <taxon>fabids</taxon>
        <taxon>Malpighiales</taxon>
        <taxon>Salicaceae</taxon>
        <taxon>Saliceae</taxon>
        <taxon>Populus</taxon>
    </lineage>
</organism>
<feature type="compositionally biased region" description="Polar residues" evidence="12">
    <location>
        <begin position="41"/>
        <end position="54"/>
    </location>
</feature>
<evidence type="ECO:0000256" key="6">
    <source>
        <dbReference type="ARBA" id="ARBA00022729"/>
    </source>
</evidence>
<evidence type="ECO:0008006" key="15">
    <source>
        <dbReference type="Google" id="ProtNLM"/>
    </source>
</evidence>
<dbReference type="InterPro" id="IPR033124">
    <property type="entry name" value="Ser_caboxypep_his_AS"/>
</dbReference>
<accession>A0AAD6Q5H2</accession>
<keyword evidence="14" id="KW-1185">Reference proteome</keyword>
<keyword evidence="9" id="KW-0325">Glycoprotein</keyword>
<keyword evidence="5" id="KW-0645">Protease</keyword>
<dbReference type="Gene3D" id="6.10.250.940">
    <property type="match status" value="1"/>
</dbReference>
<protein>
    <recommendedName>
        <fullName evidence="15">Carboxypeptidase</fullName>
    </recommendedName>
</protein>
<dbReference type="PANTHER" id="PTHR31762">
    <property type="entry name" value="FAS-BINDING FACTOR-LIKE PROTEIN"/>
    <property type="match status" value="1"/>
</dbReference>
<evidence type="ECO:0000256" key="7">
    <source>
        <dbReference type="ARBA" id="ARBA00022801"/>
    </source>
</evidence>
<evidence type="ECO:0000256" key="12">
    <source>
        <dbReference type="SAM" id="MobiDB-lite"/>
    </source>
</evidence>
<evidence type="ECO:0000256" key="4">
    <source>
        <dbReference type="ARBA" id="ARBA00022645"/>
    </source>
</evidence>
<dbReference type="GO" id="GO:0005576">
    <property type="term" value="C:extracellular region"/>
    <property type="evidence" value="ECO:0007669"/>
    <property type="project" value="UniProtKB-SubCell"/>
</dbReference>
<comment type="similarity">
    <text evidence="2">Belongs to the peptidase S10 family.</text>
</comment>
<dbReference type="PROSITE" id="PS00560">
    <property type="entry name" value="CARBOXYPEPT_SER_HIS"/>
    <property type="match status" value="1"/>
</dbReference>
<dbReference type="FunFam" id="3.40.50.11320:FF:000004">
    <property type="entry name" value="Carboxypeptidase"/>
    <property type="match status" value="1"/>
</dbReference>
<feature type="compositionally biased region" description="Low complexity" evidence="12">
    <location>
        <begin position="55"/>
        <end position="69"/>
    </location>
</feature>
<keyword evidence="11" id="KW-0175">Coiled coil</keyword>
<dbReference type="GO" id="GO:0006508">
    <property type="term" value="P:proteolysis"/>
    <property type="evidence" value="ECO:0007669"/>
    <property type="project" value="UniProtKB-KW"/>
</dbReference>
<dbReference type="Gene3D" id="3.40.50.11320">
    <property type="match status" value="1"/>
</dbReference>
<feature type="compositionally biased region" description="Low complexity" evidence="12">
    <location>
        <begin position="16"/>
        <end position="40"/>
    </location>
</feature>
<feature type="compositionally biased region" description="Polar residues" evidence="12">
    <location>
        <begin position="98"/>
        <end position="120"/>
    </location>
</feature>
<name>A0AAD6Q5H2_9ROSI</name>
<feature type="region of interest" description="Disordered" evidence="12">
    <location>
        <begin position="1"/>
        <end position="186"/>
    </location>
</feature>
<evidence type="ECO:0000256" key="10">
    <source>
        <dbReference type="ARBA" id="ARBA00037399"/>
    </source>
</evidence>
<keyword evidence="8" id="KW-1015">Disulfide bond</keyword>
<dbReference type="SUPFAM" id="SSF53474">
    <property type="entry name" value="alpha/beta-Hydrolases"/>
    <property type="match status" value="1"/>
</dbReference>
<dbReference type="FunFam" id="3.40.50.1820:FF:000453">
    <property type="entry name" value="Carboxypeptidase"/>
    <property type="match status" value="1"/>
</dbReference>
<dbReference type="Proteomes" id="UP001164929">
    <property type="component" value="Chromosome 12"/>
</dbReference>
<evidence type="ECO:0000256" key="3">
    <source>
        <dbReference type="ARBA" id="ARBA00022525"/>
    </source>
</evidence>
<comment type="subcellular location">
    <subcellularLocation>
        <location evidence="1">Secreted</location>
    </subcellularLocation>
</comment>
<evidence type="ECO:0000313" key="14">
    <source>
        <dbReference type="Proteomes" id="UP001164929"/>
    </source>
</evidence>
<dbReference type="Pfam" id="PF00450">
    <property type="entry name" value="Peptidase_S10"/>
    <property type="match status" value="1"/>
</dbReference>
<evidence type="ECO:0000256" key="5">
    <source>
        <dbReference type="ARBA" id="ARBA00022670"/>
    </source>
</evidence>
<dbReference type="InterPro" id="IPR001563">
    <property type="entry name" value="Peptidase_S10"/>
</dbReference>
<dbReference type="PROSITE" id="PS00131">
    <property type="entry name" value="CARBOXYPEPT_SER_SER"/>
    <property type="match status" value="1"/>
</dbReference>
<sequence length="1018" mass="113281">MDRRRAGSPVYTRQWSNESRGSNSTGSSSPAPMSPAHPNSRLSSNMSTIKRTQNVAAKAAAQRLAQVMASSQTADDDDEDDLDFRFPARPAPVPASSGFGSVNHRGSSNGVSVTRPNRSPSPALGRNFMENVPSVRSTSAGRPSMSVRAATVVPPSKQSLRTPVSIPPIDPPSSRNRDNKRFTSDVGQLKLADSGDQREASALRDELDMLQEENEAILDKLRSAEEKREEAEARARELEKQVAALGEGVSLEAKLLSRKEAALRQREAALKAAKQSTDGRDAEVATLRTELESLKDDTATAAEQLQEAESETKALRMMTQRMILTQEEMEEVVLKRCWLARYWGLAVEHGICADIALSFLLDKRLRRSWIEASGGDSDRSKVVRDLNDLTGEGNIESMLSVEMGLRELASLKVEDAVVLALAQHRRPNMVRQSFSDSRPPGDPKFTEATELSKAEAEDVHFKEAWLTYYWRRALVHGVEEDIAEDRLQFWIGRSEQSPTSHDVVDVERGVSELRKLSIEQQLWEASRREIDHSSLAPGLSLEALYLSSHFSLSEIMHSQTWKAMAMAALVVQLCTSMGVDSSSPHPDKIARLPGQPHVGFQQFSGYVTVDGNKHRALFYYFVEAEIDPASKPLVLWLNGGPGCSSLGVGAFSENGPFRPNGRVLIRNEHSWNREANMLYLETPVGVGFSYATDNSSYVAVDDEATARDNLVFLQGWFHKFPQYRNKDLFITGESYAGHYIPQLAKLMVEINKKKKLVNLKGIALGNPVLEFATDLNSRAEYFWSHGLISDSTYKMFTSACNYSRYVSEYYRDSVSSICSLVMKQVSTETSRFVDKYDVTLDVCIPSVLSQSKVISPKQVSERIDVCIEDETVNYLNREDVRKALHARLIGVRRWEVCSNILDYEVLNIEIPTINIVGSLIKAGIPVLIYSGDQDSVIPLTGSRTLVHRLAKELGLNTTVPYRAWFAGKQVGGWTQVYGNILSFATIRGASHEAPFSQPERSLMLFKSFLEGKHLPEVF</sequence>
<dbReference type="InterPro" id="IPR029058">
    <property type="entry name" value="AB_hydrolase_fold"/>
</dbReference>
<evidence type="ECO:0000256" key="9">
    <source>
        <dbReference type="ARBA" id="ARBA00023180"/>
    </source>
</evidence>
<feature type="coiled-coil region" evidence="11">
    <location>
        <begin position="200"/>
        <end position="311"/>
    </location>
</feature>
<dbReference type="PANTHER" id="PTHR31762:SF4">
    <property type="entry name" value="COILED-COIL DOMAIN-CONTAINING PROTEIN SCD2"/>
    <property type="match status" value="1"/>
</dbReference>